<protein>
    <submittedName>
        <fullName evidence="1">Uncharacterized protein</fullName>
    </submittedName>
</protein>
<dbReference type="Proteomes" id="UP000242450">
    <property type="component" value="Chromosome 7"/>
</dbReference>
<reference evidence="1 2" key="1">
    <citation type="journal article" date="2018" name="Mol. Genet. Genomics">
        <title>The red deer Cervus elaphus genome CerEla1.0: sequencing, annotating, genes, and chromosomes.</title>
        <authorList>
            <person name="Bana N.A."/>
            <person name="Nyiri A."/>
            <person name="Nagy J."/>
            <person name="Frank K."/>
            <person name="Nagy T."/>
            <person name="Steger V."/>
            <person name="Schiller M."/>
            <person name="Lakatos P."/>
            <person name="Sugar L."/>
            <person name="Horn P."/>
            <person name="Barta E."/>
            <person name="Orosz L."/>
        </authorList>
    </citation>
    <scope>NUCLEOTIDE SEQUENCE [LARGE SCALE GENOMIC DNA]</scope>
    <source>
        <strain evidence="1">Hungarian</strain>
    </source>
</reference>
<gene>
    <name evidence="1" type="ORF">Celaphus_00014177</name>
</gene>
<keyword evidence="2" id="KW-1185">Reference proteome</keyword>
<accession>A0A212D4N7</accession>
<name>A0A212D4N7_CEREH</name>
<evidence type="ECO:0000313" key="2">
    <source>
        <dbReference type="Proteomes" id="UP000242450"/>
    </source>
</evidence>
<dbReference type="EMBL" id="MKHE01000007">
    <property type="protein sequence ID" value="OWK13183.1"/>
    <property type="molecule type" value="Genomic_DNA"/>
</dbReference>
<sequence length="104" mass="11572">MRGGLGPALCGVRQILECVPPAGPEASESTVEENEDDIQFVSVSSSGIWVFPSQGLCVTSRDVITPRLFTDHPANVWTSPTDWRLWSRAQEWVSDRTPWSRAQE</sequence>
<evidence type="ECO:0000313" key="1">
    <source>
        <dbReference type="EMBL" id="OWK13183.1"/>
    </source>
</evidence>
<dbReference type="AlphaFoldDB" id="A0A212D4N7"/>
<organism evidence="1 2">
    <name type="scientific">Cervus elaphus hippelaphus</name>
    <name type="common">European red deer</name>
    <dbReference type="NCBI Taxonomy" id="46360"/>
    <lineage>
        <taxon>Eukaryota</taxon>
        <taxon>Metazoa</taxon>
        <taxon>Chordata</taxon>
        <taxon>Craniata</taxon>
        <taxon>Vertebrata</taxon>
        <taxon>Euteleostomi</taxon>
        <taxon>Mammalia</taxon>
        <taxon>Eutheria</taxon>
        <taxon>Laurasiatheria</taxon>
        <taxon>Artiodactyla</taxon>
        <taxon>Ruminantia</taxon>
        <taxon>Pecora</taxon>
        <taxon>Cervidae</taxon>
        <taxon>Cervinae</taxon>
        <taxon>Cervus</taxon>
    </lineage>
</organism>
<proteinExistence type="predicted"/>
<comment type="caution">
    <text evidence="1">The sequence shown here is derived from an EMBL/GenBank/DDBJ whole genome shotgun (WGS) entry which is preliminary data.</text>
</comment>